<feature type="transmembrane region" description="Helical" evidence="13">
    <location>
        <begin position="121"/>
        <end position="146"/>
    </location>
</feature>
<dbReference type="PANTHER" id="PTHR31462">
    <property type="entry name" value="ENDOSOMAL/LYSOSOMAL POTASSIUM CHANNEL TMEM175"/>
    <property type="match status" value="1"/>
</dbReference>
<keyword evidence="4" id="KW-0633">Potassium transport</keyword>
<sequence>MAEGDEREDRGDVDLGRVLALSDGVFAIAMTLLVLDIRVPDEAHGDDFYKALADLVPAVSGYVISYFVIGVLWLTHHRLFRRLKLRHPRLVTLNVVMLGFVALLPFPSSLLAKHGAESISFALYAANVIAVFAIQCVIIAVAQAAGDAEPMPGRFPRFSWYTLPIGAALVFLVWVLVAEFISPSEANWAWLLLVPVSMVSRWIRNSKPVLAQS</sequence>
<dbReference type="EMBL" id="QUNO01000004">
    <property type="protein sequence ID" value="REH49744.1"/>
    <property type="molecule type" value="Genomic_DNA"/>
</dbReference>
<dbReference type="RefSeq" id="WP_147328469.1">
    <property type="nucleotide sequence ID" value="NZ_CP144375.1"/>
</dbReference>
<feature type="transmembrane region" description="Helical" evidence="13">
    <location>
        <begin position="158"/>
        <end position="181"/>
    </location>
</feature>
<comment type="caution">
    <text evidence="14">The sequence shown here is derived from an EMBL/GenBank/DDBJ whole genome shotgun (WGS) entry which is preliminary data.</text>
</comment>
<evidence type="ECO:0000256" key="6">
    <source>
        <dbReference type="ARBA" id="ARBA00022826"/>
    </source>
</evidence>
<proteinExistence type="inferred from homology"/>
<gene>
    <name evidence="14" type="ORF">BCF44_1047</name>
</gene>
<reference evidence="14 15" key="1">
    <citation type="submission" date="2018-08" db="EMBL/GenBank/DDBJ databases">
        <title>Genomic Encyclopedia of Archaeal and Bacterial Type Strains, Phase II (KMG-II): from individual species to whole genera.</title>
        <authorList>
            <person name="Goeker M."/>
        </authorList>
    </citation>
    <scope>NUCLEOTIDE SEQUENCE [LARGE SCALE GENOMIC DNA]</scope>
    <source>
        <strain evidence="14 15">DSM 45791</strain>
    </source>
</reference>
<keyword evidence="10 13" id="KW-0472">Membrane</keyword>
<evidence type="ECO:0000256" key="11">
    <source>
        <dbReference type="ARBA" id="ARBA00023303"/>
    </source>
</evidence>
<feature type="transmembrane region" description="Helical" evidence="13">
    <location>
        <begin position="87"/>
        <end position="106"/>
    </location>
</feature>
<evidence type="ECO:0000256" key="10">
    <source>
        <dbReference type="ARBA" id="ARBA00023136"/>
    </source>
</evidence>
<dbReference type="PANTHER" id="PTHR31462:SF5">
    <property type="entry name" value="ENDOSOMAL_LYSOSOMAL PROTON CHANNEL TMEM175"/>
    <property type="match status" value="1"/>
</dbReference>
<evidence type="ECO:0000256" key="9">
    <source>
        <dbReference type="ARBA" id="ARBA00023065"/>
    </source>
</evidence>
<evidence type="ECO:0000256" key="8">
    <source>
        <dbReference type="ARBA" id="ARBA00022989"/>
    </source>
</evidence>
<evidence type="ECO:0000256" key="1">
    <source>
        <dbReference type="ARBA" id="ARBA00004141"/>
    </source>
</evidence>
<dbReference type="GO" id="GO:0005267">
    <property type="term" value="F:potassium channel activity"/>
    <property type="evidence" value="ECO:0007669"/>
    <property type="project" value="UniProtKB-KW"/>
</dbReference>
<feature type="transmembrane region" description="Helical" evidence="13">
    <location>
        <begin position="187"/>
        <end position="203"/>
    </location>
</feature>
<keyword evidence="11" id="KW-0407">Ion channel</keyword>
<dbReference type="OrthoDB" id="7626281at2"/>
<dbReference type="GO" id="GO:0016020">
    <property type="term" value="C:membrane"/>
    <property type="evidence" value="ECO:0007669"/>
    <property type="project" value="UniProtKB-SubCell"/>
</dbReference>
<accession>A0A3E0HTI5</accession>
<dbReference type="Pfam" id="PF06736">
    <property type="entry name" value="TMEM175"/>
    <property type="match status" value="1"/>
</dbReference>
<keyword evidence="15" id="KW-1185">Reference proteome</keyword>
<evidence type="ECO:0000256" key="5">
    <source>
        <dbReference type="ARBA" id="ARBA00022692"/>
    </source>
</evidence>
<evidence type="ECO:0000256" key="12">
    <source>
        <dbReference type="ARBA" id="ARBA00034430"/>
    </source>
</evidence>
<evidence type="ECO:0000256" key="2">
    <source>
        <dbReference type="ARBA" id="ARBA00006920"/>
    </source>
</evidence>
<evidence type="ECO:0000256" key="7">
    <source>
        <dbReference type="ARBA" id="ARBA00022958"/>
    </source>
</evidence>
<protein>
    <submittedName>
        <fullName evidence="14">Putative membrane protein</fullName>
    </submittedName>
</protein>
<keyword evidence="9" id="KW-0406">Ion transport</keyword>
<dbReference type="GO" id="GO:0015252">
    <property type="term" value="F:proton channel activity"/>
    <property type="evidence" value="ECO:0007669"/>
    <property type="project" value="InterPro"/>
</dbReference>
<keyword evidence="8 13" id="KW-1133">Transmembrane helix</keyword>
<keyword evidence="3" id="KW-0813">Transport</keyword>
<evidence type="ECO:0000256" key="4">
    <source>
        <dbReference type="ARBA" id="ARBA00022538"/>
    </source>
</evidence>
<keyword evidence="6" id="KW-0631">Potassium channel</keyword>
<organism evidence="14 15">
    <name type="scientific">Kutzneria buriramensis</name>
    <dbReference type="NCBI Taxonomy" id="1045776"/>
    <lineage>
        <taxon>Bacteria</taxon>
        <taxon>Bacillati</taxon>
        <taxon>Actinomycetota</taxon>
        <taxon>Actinomycetes</taxon>
        <taxon>Pseudonocardiales</taxon>
        <taxon>Pseudonocardiaceae</taxon>
        <taxon>Kutzneria</taxon>
    </lineage>
</organism>
<comment type="catalytic activity">
    <reaction evidence="12">
        <text>K(+)(in) = K(+)(out)</text>
        <dbReference type="Rhea" id="RHEA:29463"/>
        <dbReference type="ChEBI" id="CHEBI:29103"/>
    </reaction>
</comment>
<evidence type="ECO:0000256" key="3">
    <source>
        <dbReference type="ARBA" id="ARBA00022448"/>
    </source>
</evidence>
<feature type="transmembrane region" description="Helical" evidence="13">
    <location>
        <begin position="15"/>
        <end position="35"/>
    </location>
</feature>
<name>A0A3E0HTI5_9PSEU</name>
<keyword evidence="7" id="KW-0630">Potassium</keyword>
<evidence type="ECO:0000313" key="15">
    <source>
        <dbReference type="Proteomes" id="UP000256269"/>
    </source>
</evidence>
<dbReference type="Proteomes" id="UP000256269">
    <property type="component" value="Unassembled WGS sequence"/>
</dbReference>
<evidence type="ECO:0000313" key="14">
    <source>
        <dbReference type="EMBL" id="REH49744.1"/>
    </source>
</evidence>
<keyword evidence="5 13" id="KW-0812">Transmembrane</keyword>
<dbReference type="AlphaFoldDB" id="A0A3E0HTI5"/>
<evidence type="ECO:0000256" key="13">
    <source>
        <dbReference type="SAM" id="Phobius"/>
    </source>
</evidence>
<dbReference type="InterPro" id="IPR010617">
    <property type="entry name" value="TMEM175-like"/>
</dbReference>
<comment type="subcellular location">
    <subcellularLocation>
        <location evidence="1">Membrane</location>
        <topology evidence="1">Multi-pass membrane protein</topology>
    </subcellularLocation>
</comment>
<feature type="transmembrane region" description="Helical" evidence="13">
    <location>
        <begin position="55"/>
        <end position="75"/>
    </location>
</feature>
<comment type="similarity">
    <text evidence="2">Belongs to the TMEM175 family.</text>
</comment>